<dbReference type="Gene3D" id="2.30.42.10">
    <property type="match status" value="1"/>
</dbReference>
<keyword evidence="8" id="KW-0482">Metalloprotease</keyword>
<keyword evidence="3" id="KW-0645">Protease</keyword>
<keyword evidence="6" id="KW-0862">Zinc</keyword>
<dbReference type="PANTHER" id="PTHR42837:SF2">
    <property type="entry name" value="MEMBRANE METALLOPROTEASE ARASP2, CHLOROPLASTIC-RELATED"/>
    <property type="match status" value="1"/>
</dbReference>
<evidence type="ECO:0000256" key="5">
    <source>
        <dbReference type="ARBA" id="ARBA00022801"/>
    </source>
</evidence>
<dbReference type="GO" id="GO:0004222">
    <property type="term" value="F:metalloendopeptidase activity"/>
    <property type="evidence" value="ECO:0007669"/>
    <property type="project" value="InterPro"/>
</dbReference>
<evidence type="ECO:0000256" key="1">
    <source>
        <dbReference type="ARBA" id="ARBA00001947"/>
    </source>
</evidence>
<evidence type="ECO:0000256" key="2">
    <source>
        <dbReference type="ARBA" id="ARBA00004141"/>
    </source>
</evidence>
<dbReference type="PANTHER" id="PTHR42837">
    <property type="entry name" value="REGULATOR OF SIGMA-E PROTEASE RSEP"/>
    <property type="match status" value="1"/>
</dbReference>
<feature type="transmembrane region" description="Helical" evidence="10">
    <location>
        <begin position="91"/>
        <end position="115"/>
    </location>
</feature>
<evidence type="ECO:0000256" key="3">
    <source>
        <dbReference type="ARBA" id="ARBA00022670"/>
    </source>
</evidence>
<evidence type="ECO:0000256" key="6">
    <source>
        <dbReference type="ARBA" id="ARBA00022833"/>
    </source>
</evidence>
<feature type="domain" description="Peptidase M50" evidence="11">
    <location>
        <begin position="10"/>
        <end position="116"/>
    </location>
</feature>
<evidence type="ECO:0000256" key="7">
    <source>
        <dbReference type="ARBA" id="ARBA00022989"/>
    </source>
</evidence>
<evidence type="ECO:0000256" key="8">
    <source>
        <dbReference type="ARBA" id="ARBA00023049"/>
    </source>
</evidence>
<dbReference type="InterPro" id="IPR036034">
    <property type="entry name" value="PDZ_sf"/>
</dbReference>
<comment type="subcellular location">
    <subcellularLocation>
        <location evidence="2">Membrane</location>
        <topology evidence="2">Multi-pass membrane protein</topology>
    </subcellularLocation>
</comment>
<dbReference type="EMBL" id="BARU01035331">
    <property type="protein sequence ID" value="GAH79458.1"/>
    <property type="molecule type" value="Genomic_DNA"/>
</dbReference>
<dbReference type="SUPFAM" id="SSF50156">
    <property type="entry name" value="PDZ domain-like"/>
    <property type="match status" value="1"/>
</dbReference>
<keyword evidence="5" id="KW-0378">Hydrolase</keyword>
<dbReference type="GO" id="GO:0006508">
    <property type="term" value="P:proteolysis"/>
    <property type="evidence" value="ECO:0007669"/>
    <property type="project" value="UniProtKB-KW"/>
</dbReference>
<evidence type="ECO:0000256" key="10">
    <source>
        <dbReference type="SAM" id="Phobius"/>
    </source>
</evidence>
<keyword evidence="4 10" id="KW-0812">Transmembrane</keyword>
<reference evidence="12" key="1">
    <citation type="journal article" date="2014" name="Front. Microbiol.">
        <title>High frequency of phylogenetically diverse reductive dehalogenase-homologous genes in deep subseafloor sedimentary metagenomes.</title>
        <authorList>
            <person name="Kawai M."/>
            <person name="Futagami T."/>
            <person name="Toyoda A."/>
            <person name="Takaki Y."/>
            <person name="Nishi S."/>
            <person name="Hori S."/>
            <person name="Arai W."/>
            <person name="Tsubouchi T."/>
            <person name="Morono Y."/>
            <person name="Uchiyama I."/>
            <person name="Ito T."/>
            <person name="Fujiyama A."/>
            <person name="Inagaki F."/>
            <person name="Takami H."/>
        </authorList>
    </citation>
    <scope>NUCLEOTIDE SEQUENCE</scope>
    <source>
        <strain evidence="12">Expedition CK06-06</strain>
    </source>
</reference>
<evidence type="ECO:0000259" key="11">
    <source>
        <dbReference type="Pfam" id="PF02163"/>
    </source>
</evidence>
<dbReference type="InterPro" id="IPR004387">
    <property type="entry name" value="Pept_M50_Zn"/>
</dbReference>
<organism evidence="12">
    <name type="scientific">marine sediment metagenome</name>
    <dbReference type="NCBI Taxonomy" id="412755"/>
    <lineage>
        <taxon>unclassified sequences</taxon>
        <taxon>metagenomes</taxon>
        <taxon>ecological metagenomes</taxon>
    </lineage>
</organism>
<accession>X1KBM4</accession>
<keyword evidence="9 10" id="KW-0472">Membrane</keyword>
<sequence length="145" mass="15279">MSIIITTLIFLGVLAVLILAHELGHFATAKAFGVRVDEFGLGFPPRLISVRRGETRYSLNAIPLGGFTKMAGEEDPKVPRSLASKGVGTRLIVLSAGSIMNALLPILLFSIAFMVPHDVVTGEVLVEEVAPNSPAETAGIEAGDI</sequence>
<evidence type="ECO:0000313" key="12">
    <source>
        <dbReference type="EMBL" id="GAH79458.1"/>
    </source>
</evidence>
<comment type="caution">
    <text evidence="12">The sequence shown here is derived from an EMBL/GenBank/DDBJ whole genome shotgun (WGS) entry which is preliminary data.</text>
</comment>
<dbReference type="GO" id="GO:0016020">
    <property type="term" value="C:membrane"/>
    <property type="evidence" value="ECO:0007669"/>
    <property type="project" value="UniProtKB-SubCell"/>
</dbReference>
<evidence type="ECO:0000256" key="9">
    <source>
        <dbReference type="ARBA" id="ARBA00023136"/>
    </source>
</evidence>
<dbReference type="Pfam" id="PF02163">
    <property type="entry name" value="Peptidase_M50"/>
    <property type="match status" value="1"/>
</dbReference>
<feature type="non-terminal residue" evidence="12">
    <location>
        <position position="145"/>
    </location>
</feature>
<dbReference type="InterPro" id="IPR008915">
    <property type="entry name" value="Peptidase_M50"/>
</dbReference>
<dbReference type="AlphaFoldDB" id="X1KBM4"/>
<evidence type="ECO:0000256" key="4">
    <source>
        <dbReference type="ARBA" id="ARBA00022692"/>
    </source>
</evidence>
<gene>
    <name evidence="12" type="ORF">S03H2_55329</name>
</gene>
<proteinExistence type="predicted"/>
<name>X1KBM4_9ZZZZ</name>
<protein>
    <recommendedName>
        <fullName evidence="11">Peptidase M50 domain-containing protein</fullName>
    </recommendedName>
</protein>
<comment type="cofactor">
    <cofactor evidence="1">
        <name>Zn(2+)</name>
        <dbReference type="ChEBI" id="CHEBI:29105"/>
    </cofactor>
</comment>
<keyword evidence="7 10" id="KW-1133">Transmembrane helix</keyword>
<dbReference type="CDD" id="cd06163">
    <property type="entry name" value="S2P-M50_PDZ_RseP-like"/>
    <property type="match status" value="1"/>
</dbReference>